<name>A0A2P2QBS3_RHIMU</name>
<evidence type="ECO:0000256" key="1">
    <source>
        <dbReference type="SAM" id="Phobius"/>
    </source>
</evidence>
<keyword evidence="1" id="KW-0472">Membrane</keyword>
<reference evidence="2" key="1">
    <citation type="submission" date="2018-02" db="EMBL/GenBank/DDBJ databases">
        <title>Rhizophora mucronata_Transcriptome.</title>
        <authorList>
            <person name="Meera S.P."/>
            <person name="Sreeshan A."/>
            <person name="Augustine A."/>
        </authorList>
    </citation>
    <scope>NUCLEOTIDE SEQUENCE</scope>
    <source>
        <tissue evidence="2">Leaf</tissue>
    </source>
</reference>
<protein>
    <submittedName>
        <fullName evidence="2">Uncharacterized protein</fullName>
    </submittedName>
</protein>
<organism evidence="2">
    <name type="scientific">Rhizophora mucronata</name>
    <name type="common">Asiatic mangrove</name>
    <dbReference type="NCBI Taxonomy" id="61149"/>
    <lineage>
        <taxon>Eukaryota</taxon>
        <taxon>Viridiplantae</taxon>
        <taxon>Streptophyta</taxon>
        <taxon>Embryophyta</taxon>
        <taxon>Tracheophyta</taxon>
        <taxon>Spermatophyta</taxon>
        <taxon>Magnoliopsida</taxon>
        <taxon>eudicotyledons</taxon>
        <taxon>Gunneridae</taxon>
        <taxon>Pentapetalae</taxon>
        <taxon>rosids</taxon>
        <taxon>fabids</taxon>
        <taxon>Malpighiales</taxon>
        <taxon>Rhizophoraceae</taxon>
        <taxon>Rhizophora</taxon>
    </lineage>
</organism>
<proteinExistence type="predicted"/>
<keyword evidence="1" id="KW-1133">Transmembrane helix</keyword>
<feature type="transmembrane region" description="Helical" evidence="1">
    <location>
        <begin position="9"/>
        <end position="29"/>
    </location>
</feature>
<accession>A0A2P2QBS3</accession>
<dbReference type="AlphaFoldDB" id="A0A2P2QBS3"/>
<evidence type="ECO:0000313" key="2">
    <source>
        <dbReference type="EMBL" id="MBX64403.1"/>
    </source>
</evidence>
<dbReference type="EMBL" id="GGEC01083919">
    <property type="protein sequence ID" value="MBX64403.1"/>
    <property type="molecule type" value="Transcribed_RNA"/>
</dbReference>
<keyword evidence="1" id="KW-0812">Transmembrane</keyword>
<sequence length="30" mass="3584">MFTQGFKHAVWRFCIPLFIQLLYTAIVLLN</sequence>